<keyword evidence="3 12" id="KW-0808">Transferase</keyword>
<comment type="catalytic activity">
    <reaction evidence="12">
        <text>ssDNA + n NTP = ssDNA/pppN(pN)n-1 hybrid + (n-1) diphosphate.</text>
        <dbReference type="EC" id="2.7.7.101"/>
    </reaction>
</comment>
<keyword evidence="2 12" id="KW-0639">Primosome</keyword>
<dbReference type="InterPro" id="IPR036977">
    <property type="entry name" value="DNA_primase_Znf_CHC2"/>
</dbReference>
<dbReference type="GO" id="GO:0003899">
    <property type="term" value="F:DNA-directed RNA polymerase activity"/>
    <property type="evidence" value="ECO:0007669"/>
    <property type="project" value="UniProtKB-UniRule"/>
</dbReference>
<dbReference type="CDD" id="cd03364">
    <property type="entry name" value="TOPRIM_DnaG_primases"/>
    <property type="match status" value="1"/>
</dbReference>
<keyword evidence="8 12" id="KW-0862">Zinc</keyword>
<dbReference type="InterPro" id="IPR030846">
    <property type="entry name" value="DnaG_bac"/>
</dbReference>
<dbReference type="eggNOG" id="COG0358">
    <property type="taxonomic scope" value="Bacteria"/>
</dbReference>
<dbReference type="FunFam" id="3.90.980.10:FF:000001">
    <property type="entry name" value="DNA primase"/>
    <property type="match status" value="1"/>
</dbReference>
<dbReference type="Pfam" id="PF13662">
    <property type="entry name" value="Toprim_4"/>
    <property type="match status" value="1"/>
</dbReference>
<comment type="domain">
    <text evidence="12">Contains an N-terminal zinc-binding domain, a central core domain that contains the primase activity, and a C-terminal DnaB-binding domain.</text>
</comment>
<keyword evidence="5 12" id="KW-0235">DNA replication</keyword>
<dbReference type="EMBL" id="FSRO01000001">
    <property type="protein sequence ID" value="SIO03817.1"/>
    <property type="molecule type" value="Genomic_DNA"/>
</dbReference>
<dbReference type="PROSITE" id="PS50880">
    <property type="entry name" value="TOPRIM"/>
    <property type="match status" value="1"/>
</dbReference>
<dbReference type="InterPro" id="IPR006295">
    <property type="entry name" value="DNA_primase_DnaG"/>
</dbReference>
<keyword evidence="4 12" id="KW-0548">Nucleotidyltransferase</keyword>
<evidence type="ECO:0000256" key="13">
    <source>
        <dbReference type="PIRNR" id="PIRNR002811"/>
    </source>
</evidence>
<dbReference type="AlphaFoldDB" id="A0A1N6G8H9"/>
<keyword evidence="10 12" id="KW-0238">DNA-binding</keyword>
<dbReference type="GO" id="GO:1990077">
    <property type="term" value="C:primosome complex"/>
    <property type="evidence" value="ECO:0007669"/>
    <property type="project" value="UniProtKB-KW"/>
</dbReference>
<dbReference type="InterPro" id="IPR013264">
    <property type="entry name" value="DNAG_N"/>
</dbReference>
<comment type="function">
    <text evidence="12 13">RNA polymerase that catalyzes the synthesis of short RNA molecules used as primers for DNA polymerase during DNA replication.</text>
</comment>
<feature type="domain" description="Toprim" evidence="15">
    <location>
        <begin position="274"/>
        <end position="357"/>
    </location>
</feature>
<dbReference type="GO" id="GO:0003677">
    <property type="term" value="F:DNA binding"/>
    <property type="evidence" value="ECO:0007669"/>
    <property type="project" value="UniProtKB-KW"/>
</dbReference>
<keyword evidence="7 12" id="KW-0863">Zinc-finger</keyword>
<comment type="similarity">
    <text evidence="12 13">Belongs to the DnaG primase family.</text>
</comment>
<dbReference type="FunFam" id="3.40.1360.10:FF:000002">
    <property type="entry name" value="DNA primase"/>
    <property type="match status" value="1"/>
</dbReference>
<proteinExistence type="inferred from homology"/>
<dbReference type="InterPro" id="IPR037068">
    <property type="entry name" value="DNA_primase_core_N_sf"/>
</dbReference>
<comment type="subunit">
    <text evidence="12">Monomer. Interacts with DnaB.</text>
</comment>
<dbReference type="InterPro" id="IPR013173">
    <property type="entry name" value="DNA_primase_DnaG_DnaB-bd_dom"/>
</dbReference>
<dbReference type="SUPFAM" id="SSF56731">
    <property type="entry name" value="DNA primase core"/>
    <property type="match status" value="1"/>
</dbReference>
<evidence type="ECO:0000313" key="16">
    <source>
        <dbReference type="EMBL" id="SIO03817.1"/>
    </source>
</evidence>
<evidence type="ECO:0000256" key="9">
    <source>
        <dbReference type="ARBA" id="ARBA00022842"/>
    </source>
</evidence>
<dbReference type="InterPro" id="IPR050219">
    <property type="entry name" value="DnaG_primase"/>
</dbReference>
<evidence type="ECO:0000259" key="15">
    <source>
        <dbReference type="PROSITE" id="PS50880"/>
    </source>
</evidence>
<evidence type="ECO:0000256" key="12">
    <source>
        <dbReference type="HAMAP-Rule" id="MF_00974"/>
    </source>
</evidence>
<dbReference type="SUPFAM" id="SSF117023">
    <property type="entry name" value="DNA primase DnaG, C-terminal domain"/>
    <property type="match status" value="1"/>
</dbReference>
<dbReference type="Pfam" id="PF10410">
    <property type="entry name" value="DnaB_bind"/>
    <property type="match status" value="1"/>
</dbReference>
<evidence type="ECO:0000256" key="3">
    <source>
        <dbReference type="ARBA" id="ARBA00022679"/>
    </source>
</evidence>
<dbReference type="SMART" id="SM00400">
    <property type="entry name" value="ZnF_CHCC"/>
    <property type="match status" value="1"/>
</dbReference>
<evidence type="ECO:0000256" key="7">
    <source>
        <dbReference type="ARBA" id="ARBA00022771"/>
    </source>
</evidence>
<keyword evidence="6 12" id="KW-0479">Metal-binding</keyword>
<dbReference type="SMART" id="SM00493">
    <property type="entry name" value="TOPRIM"/>
    <property type="match status" value="1"/>
</dbReference>
<evidence type="ECO:0000313" key="17">
    <source>
        <dbReference type="Proteomes" id="UP000185062"/>
    </source>
</evidence>
<dbReference type="Pfam" id="PF08275">
    <property type="entry name" value="DNAG_N"/>
    <property type="match status" value="1"/>
</dbReference>
<sequence length="601" mass="67606">MIPQSFIHDLLGRSDIIDVIDRVIPLKKAGANYIACCPFHSEKTPSFTVSPAKQFYHCFGCGAHGNVISFLMEYNGRAFVEAVGDLAAQAGMEVPAEQADSYSERRVLESGFLSPGMTDEENSPEAFSQRLYETIIVATRFYREQLKTSNEAIAYLKKRGLTGEIAARFAIGYAPAGWQNLSAAFPDYQSEATKKLLVQAGLMVKGDNGKDYDRFRNRIMFPILNQKARIIGFGGRILEQGEPKYLNTPETSLFEKGRELYNLFSAGKAIREAGRIVVVEGYMDVIALSQHGVNYVVAALGTAITDYHVQKLLRQTDNVIFCFDGDKAGKKAAWRALENSLLQLVDGKVIRFLFLPEGEDPDSYIHKSGKEAFEALIRSALPLSEFLFQTLLKGNDLKTSEGRAKLVRDAKPLIEKIAAPTLALMLIKRLAELTGASQNELEILLQIKRGSESSARVRPSVLRQQPVTPYYWLILILLYSPAYIQKLDRNLFVKFEEDNEEINALRALIAFLDVHFKNVGDLPAFSIATYFCDSPHRALLEKMESEMLGWKETIDLEAEFFGAQMKLREVQRKQRMTELHSKPLNMLTVEERKELQRLAVS</sequence>
<evidence type="ECO:0000256" key="6">
    <source>
        <dbReference type="ARBA" id="ARBA00022723"/>
    </source>
</evidence>
<reference evidence="16 17" key="1">
    <citation type="submission" date="2016-12" db="EMBL/GenBank/DDBJ databases">
        <authorList>
            <person name="Song W.-J."/>
            <person name="Kurnit D.M."/>
        </authorList>
    </citation>
    <scope>NUCLEOTIDE SEQUENCE [LARGE SCALE GENOMIC DNA]</scope>
    <source>
        <strain evidence="16 17">ATCC 49181</strain>
    </source>
</reference>
<dbReference type="Proteomes" id="UP000185062">
    <property type="component" value="Unassembled WGS sequence"/>
</dbReference>
<keyword evidence="17" id="KW-1185">Reference proteome</keyword>
<dbReference type="GO" id="GO:0006269">
    <property type="term" value="P:DNA replication, synthesis of primer"/>
    <property type="evidence" value="ECO:0007669"/>
    <property type="project" value="UniProtKB-UniRule"/>
</dbReference>
<dbReference type="InterPro" id="IPR006171">
    <property type="entry name" value="TOPRIM_dom"/>
</dbReference>
<dbReference type="GO" id="GO:0008270">
    <property type="term" value="F:zinc ion binding"/>
    <property type="evidence" value="ECO:0007669"/>
    <property type="project" value="UniProtKB-UniRule"/>
</dbReference>
<comment type="cofactor">
    <cofactor evidence="12 13 14">
        <name>Zn(2+)</name>
        <dbReference type="ChEBI" id="CHEBI:29105"/>
    </cofactor>
    <text evidence="12 13 14">Binds 1 zinc ion per monomer.</text>
</comment>
<protein>
    <recommendedName>
        <fullName evidence="12 13">DNA primase</fullName>
        <ecNumber evidence="12">2.7.7.101</ecNumber>
    </recommendedName>
</protein>
<dbReference type="Gene3D" id="1.10.860.10">
    <property type="entry name" value="DNAb Helicase, Chain A"/>
    <property type="match status" value="1"/>
</dbReference>
<keyword evidence="1 12" id="KW-0240">DNA-directed RNA polymerase</keyword>
<dbReference type="HAMAP" id="MF_00974">
    <property type="entry name" value="DNA_primase_DnaG"/>
    <property type="match status" value="1"/>
</dbReference>
<evidence type="ECO:0000256" key="8">
    <source>
        <dbReference type="ARBA" id="ARBA00022833"/>
    </source>
</evidence>
<dbReference type="Gene3D" id="3.90.980.10">
    <property type="entry name" value="DNA primase, catalytic core, N-terminal domain"/>
    <property type="match status" value="1"/>
</dbReference>
<dbReference type="NCBIfam" id="TIGR01391">
    <property type="entry name" value="dnaG"/>
    <property type="match status" value="1"/>
</dbReference>
<dbReference type="Pfam" id="PF08278">
    <property type="entry name" value="DnaG_DnaB_bind"/>
    <property type="match status" value="1"/>
</dbReference>
<dbReference type="SMART" id="SM00766">
    <property type="entry name" value="DnaG_DnaB_bind"/>
    <property type="match status" value="1"/>
</dbReference>
<dbReference type="InterPro" id="IPR016136">
    <property type="entry name" value="DNA_helicase_N/primase_C"/>
</dbReference>
<dbReference type="Pfam" id="PF01807">
    <property type="entry name" value="Zn_ribbon_DnaG"/>
    <property type="match status" value="1"/>
</dbReference>
<dbReference type="InterPro" id="IPR034151">
    <property type="entry name" value="TOPRIM_DnaG_bac"/>
</dbReference>
<keyword evidence="9" id="KW-0460">Magnesium</keyword>
<evidence type="ECO:0000256" key="2">
    <source>
        <dbReference type="ARBA" id="ARBA00022515"/>
    </source>
</evidence>
<dbReference type="PIRSF" id="PIRSF002811">
    <property type="entry name" value="DnaG"/>
    <property type="match status" value="1"/>
</dbReference>
<dbReference type="Gene3D" id="1.20.50.20">
    <property type="entry name" value="DnaG, RNA polymerase domain, helical bundle"/>
    <property type="match status" value="1"/>
</dbReference>
<evidence type="ECO:0000256" key="4">
    <source>
        <dbReference type="ARBA" id="ARBA00022695"/>
    </source>
</evidence>
<dbReference type="PANTHER" id="PTHR30313:SF2">
    <property type="entry name" value="DNA PRIMASE"/>
    <property type="match status" value="1"/>
</dbReference>
<dbReference type="FunFam" id="3.90.580.10:FF:000001">
    <property type="entry name" value="DNA primase"/>
    <property type="match status" value="1"/>
</dbReference>
<dbReference type="SUPFAM" id="SSF57783">
    <property type="entry name" value="Zinc beta-ribbon"/>
    <property type="match status" value="1"/>
</dbReference>
<evidence type="ECO:0000256" key="11">
    <source>
        <dbReference type="ARBA" id="ARBA00023163"/>
    </source>
</evidence>
<feature type="zinc finger region" description="CHC2-type" evidence="12 14">
    <location>
        <begin position="37"/>
        <end position="61"/>
    </location>
</feature>
<dbReference type="STRING" id="44575.SAMN05216419_100516"/>
<dbReference type="Gene3D" id="3.40.1360.10">
    <property type="match status" value="1"/>
</dbReference>
<accession>A0A1N6G8H9</accession>
<dbReference type="EC" id="2.7.7.101" evidence="12"/>
<evidence type="ECO:0000256" key="5">
    <source>
        <dbReference type="ARBA" id="ARBA00022705"/>
    </source>
</evidence>
<organism evidence="16 17">
    <name type="scientific">Nitrosomonas cryotolerans ATCC 49181</name>
    <dbReference type="NCBI Taxonomy" id="1131553"/>
    <lineage>
        <taxon>Bacteria</taxon>
        <taxon>Pseudomonadati</taxon>
        <taxon>Pseudomonadota</taxon>
        <taxon>Betaproteobacteria</taxon>
        <taxon>Nitrosomonadales</taxon>
        <taxon>Nitrosomonadaceae</taxon>
        <taxon>Nitrosomonas</taxon>
    </lineage>
</organism>
<gene>
    <name evidence="12" type="primary">dnaG</name>
    <name evidence="16" type="ORF">SAMN02743940_0598</name>
</gene>
<keyword evidence="11 12" id="KW-0804">Transcription</keyword>
<evidence type="ECO:0000256" key="10">
    <source>
        <dbReference type="ARBA" id="ARBA00023125"/>
    </source>
</evidence>
<dbReference type="InterPro" id="IPR019475">
    <property type="entry name" value="DNA_primase_DnaB-bd"/>
</dbReference>
<dbReference type="RefSeq" id="WP_028460939.1">
    <property type="nucleotide sequence ID" value="NZ_FSRO01000001.1"/>
</dbReference>
<name>A0A1N6G8H9_9PROT</name>
<dbReference type="Gene3D" id="3.90.580.10">
    <property type="entry name" value="Zinc finger, CHC2-type domain"/>
    <property type="match status" value="1"/>
</dbReference>
<dbReference type="GO" id="GO:0000428">
    <property type="term" value="C:DNA-directed RNA polymerase complex"/>
    <property type="evidence" value="ECO:0007669"/>
    <property type="project" value="UniProtKB-KW"/>
</dbReference>
<evidence type="ECO:0000256" key="1">
    <source>
        <dbReference type="ARBA" id="ARBA00022478"/>
    </source>
</evidence>
<dbReference type="PANTHER" id="PTHR30313">
    <property type="entry name" value="DNA PRIMASE"/>
    <property type="match status" value="1"/>
</dbReference>
<dbReference type="GO" id="GO:0005737">
    <property type="term" value="C:cytoplasm"/>
    <property type="evidence" value="ECO:0007669"/>
    <property type="project" value="TreeGrafter"/>
</dbReference>
<dbReference type="InterPro" id="IPR002694">
    <property type="entry name" value="Znf_CHC2"/>
</dbReference>
<evidence type="ECO:0000256" key="14">
    <source>
        <dbReference type="PIRSR" id="PIRSR002811-1"/>
    </source>
</evidence>